<dbReference type="SMART" id="SM00276">
    <property type="entry name" value="GLECT"/>
    <property type="match status" value="1"/>
</dbReference>
<evidence type="ECO:0000313" key="2">
    <source>
        <dbReference type="Proteomes" id="UP000186698"/>
    </source>
</evidence>
<dbReference type="GO" id="GO:0048030">
    <property type="term" value="F:disaccharide binding"/>
    <property type="evidence" value="ECO:0000318"/>
    <property type="project" value="GO_Central"/>
</dbReference>
<organism evidence="2 3">
    <name type="scientific">Xenopus laevis</name>
    <name type="common">African clawed frog</name>
    <dbReference type="NCBI Taxonomy" id="8355"/>
    <lineage>
        <taxon>Eukaryota</taxon>
        <taxon>Metazoa</taxon>
        <taxon>Chordata</taxon>
        <taxon>Craniata</taxon>
        <taxon>Vertebrata</taxon>
        <taxon>Euteleostomi</taxon>
        <taxon>Amphibia</taxon>
        <taxon>Batrachia</taxon>
        <taxon>Anura</taxon>
        <taxon>Pipoidea</taxon>
        <taxon>Pipidae</taxon>
        <taxon>Xenopodinae</taxon>
        <taxon>Xenopus</taxon>
        <taxon>Xenopus</taxon>
    </lineage>
</organism>
<protein>
    <submittedName>
        <fullName evidence="3">Galectin-3-like</fullName>
    </submittedName>
</protein>
<keyword evidence="1" id="KW-0430">Lectin</keyword>
<name>A0A1L8F9R9_XENLA</name>
<dbReference type="Proteomes" id="UP000186698">
    <property type="component" value="Chromosome 8L"/>
</dbReference>
<sequence length="138" mass="15773">MSSAKNENVIFDLDSGFIPHSLVTVTGQVKPKASSFAVNFIRDDDIFFHFNPRYYEDVIVLNTRENTIWNTEERIKGNPIKQGSKFKLEFQCEENFFKVFLNGTFLVEFKARMHPISAITAIKVVSDTIVDDISVTAM</sequence>
<dbReference type="AlphaFoldDB" id="A0A1L8F9R9"/>
<dbReference type="InterPro" id="IPR013320">
    <property type="entry name" value="ConA-like_dom_sf"/>
</dbReference>
<dbReference type="GO" id="GO:0005737">
    <property type="term" value="C:cytoplasm"/>
    <property type="evidence" value="ECO:0000318"/>
    <property type="project" value="GO_Central"/>
</dbReference>
<dbReference type="GO" id="GO:0030593">
    <property type="term" value="P:neutrophil chemotaxis"/>
    <property type="evidence" value="ECO:0000318"/>
    <property type="project" value="GO_Central"/>
</dbReference>
<dbReference type="CDD" id="cd00070">
    <property type="entry name" value="GLECT"/>
    <property type="match status" value="1"/>
</dbReference>
<dbReference type="GO" id="GO:0045806">
    <property type="term" value="P:negative regulation of endocytosis"/>
    <property type="evidence" value="ECO:0000318"/>
    <property type="project" value="GO_Central"/>
</dbReference>
<dbReference type="GO" id="GO:0005634">
    <property type="term" value="C:nucleus"/>
    <property type="evidence" value="ECO:0000318"/>
    <property type="project" value="GO_Central"/>
</dbReference>
<dbReference type="GO" id="GO:0048246">
    <property type="term" value="P:macrophage chemotaxis"/>
    <property type="evidence" value="ECO:0000318"/>
    <property type="project" value="GO_Central"/>
</dbReference>
<dbReference type="GO" id="GO:0090280">
    <property type="term" value="P:positive regulation of calcium ion import"/>
    <property type="evidence" value="ECO:0000318"/>
    <property type="project" value="GO_Central"/>
</dbReference>
<dbReference type="GO" id="GO:0002548">
    <property type="term" value="P:monocyte chemotaxis"/>
    <property type="evidence" value="ECO:0000318"/>
    <property type="project" value="GO_Central"/>
</dbReference>
<dbReference type="GO" id="GO:0048245">
    <property type="term" value="P:eosinophil chemotaxis"/>
    <property type="evidence" value="ECO:0000318"/>
    <property type="project" value="GO_Central"/>
</dbReference>
<dbReference type="GO" id="GO:0043236">
    <property type="term" value="F:laminin binding"/>
    <property type="evidence" value="ECO:0000318"/>
    <property type="project" value="GO_Central"/>
</dbReference>
<dbReference type="Gene3D" id="2.60.120.200">
    <property type="match status" value="1"/>
</dbReference>
<dbReference type="InterPro" id="IPR044156">
    <property type="entry name" value="Galectin-like"/>
</dbReference>
<dbReference type="PANTHER" id="PTHR11346:SF183">
    <property type="entry name" value="GALECTIN"/>
    <property type="match status" value="1"/>
</dbReference>
<evidence type="ECO:0000313" key="3">
    <source>
        <dbReference type="RefSeq" id="XP_041428981.1"/>
    </source>
</evidence>
<dbReference type="GO" id="GO:0001772">
    <property type="term" value="C:immunological synapse"/>
    <property type="evidence" value="ECO:0000318"/>
    <property type="project" value="GO_Central"/>
</dbReference>
<dbReference type="CTD" id="108698758"/>
<dbReference type="GO" id="GO:0005615">
    <property type="term" value="C:extracellular space"/>
    <property type="evidence" value="ECO:0000318"/>
    <property type="project" value="GO_Central"/>
</dbReference>
<dbReference type="GO" id="GO:2001237">
    <property type="term" value="P:negative regulation of extrinsic apoptotic signaling pathway"/>
    <property type="evidence" value="ECO:0000318"/>
    <property type="project" value="GO_Central"/>
</dbReference>
<accession>A0A1L8F9R9</accession>
<reference evidence="3" key="1">
    <citation type="submission" date="2025-08" db="UniProtKB">
        <authorList>
            <consortium name="RefSeq"/>
        </authorList>
    </citation>
    <scope>IDENTIFICATION</scope>
    <source>
        <strain evidence="3">J_2021</strain>
        <tissue evidence="3">Erythrocytes</tissue>
    </source>
</reference>
<dbReference type="GO" id="GO:0019863">
    <property type="term" value="F:IgE binding"/>
    <property type="evidence" value="ECO:0000318"/>
    <property type="project" value="GO_Central"/>
</dbReference>
<dbReference type="SUPFAM" id="SSF49899">
    <property type="entry name" value="Concanavalin A-like lectins/glucanases"/>
    <property type="match status" value="1"/>
</dbReference>
<dbReference type="RefSeq" id="XP_041428981.1">
    <property type="nucleotide sequence ID" value="XM_041573047.1"/>
</dbReference>
<dbReference type="KEGG" id="xla:108698758"/>
<dbReference type="SMART" id="SM00908">
    <property type="entry name" value="Gal-bind_lectin"/>
    <property type="match status" value="1"/>
</dbReference>
<proteinExistence type="predicted"/>
<dbReference type="PaxDb" id="8355-A0A1L8F9R9"/>
<gene>
    <name evidence="3" type="primary">XB954544.L</name>
</gene>
<evidence type="ECO:0000256" key="1">
    <source>
        <dbReference type="ARBA" id="ARBA00022734"/>
    </source>
</evidence>
<dbReference type="STRING" id="8355.A0A1L8F9R9"/>
<dbReference type="PANTHER" id="PTHR11346">
    <property type="entry name" value="GALECTIN"/>
    <property type="match status" value="1"/>
</dbReference>
<dbReference type="GO" id="GO:0050918">
    <property type="term" value="P:positive chemotaxis"/>
    <property type="evidence" value="ECO:0000318"/>
    <property type="project" value="GO_Central"/>
</dbReference>
<dbReference type="InterPro" id="IPR001079">
    <property type="entry name" value="Galectin_CRD"/>
</dbReference>
<keyword evidence="2" id="KW-1185">Reference proteome</keyword>
<dbReference type="PROSITE" id="PS51304">
    <property type="entry name" value="GALECTIN"/>
    <property type="match status" value="1"/>
</dbReference>
<dbReference type="OMA" id="EFQCEEN"/>
<dbReference type="Pfam" id="PF00337">
    <property type="entry name" value="Gal-bind_lectin"/>
    <property type="match status" value="1"/>
</dbReference>
<dbReference type="OrthoDB" id="8942303at2759"/>
<dbReference type="GeneID" id="108698758"/>